<proteinExistence type="predicted"/>
<keyword evidence="5 12" id="KW-1133">Transmembrane helix</keyword>
<dbReference type="GO" id="GO:0016653">
    <property type="term" value="F:oxidoreductase activity, acting on NAD(P)H, heme protein as acceptor"/>
    <property type="evidence" value="ECO:0007669"/>
    <property type="project" value="TreeGrafter"/>
</dbReference>
<feature type="transmembrane region" description="Helical" evidence="12">
    <location>
        <begin position="222"/>
        <end position="243"/>
    </location>
</feature>
<reference evidence="13" key="2">
    <citation type="submission" date="2011-02" db="EMBL/GenBank/DDBJ databases">
        <authorList>
            <person name="MacLean D."/>
        </authorList>
    </citation>
    <scope>NUCLEOTIDE SEQUENCE</scope>
</reference>
<evidence type="ECO:0000256" key="8">
    <source>
        <dbReference type="ARBA" id="ARBA00023133"/>
    </source>
</evidence>
<accession>F0W1C8</accession>
<reference evidence="13" key="1">
    <citation type="journal article" date="2011" name="PLoS Biol.">
        <title>Gene gain and loss during evolution of obligate parasitism in the white rust pathogen of Arabidopsis thaliana.</title>
        <authorList>
            <person name="Kemen E."/>
            <person name="Gardiner A."/>
            <person name="Schultz-Larsen T."/>
            <person name="Kemen A.C."/>
            <person name="Balmuth A.L."/>
            <person name="Robert-Seilaniantz A."/>
            <person name="Bailey K."/>
            <person name="Holub E."/>
            <person name="Studholme D.J."/>
            <person name="Maclean D."/>
            <person name="Jones J.D."/>
        </authorList>
    </citation>
    <scope>NUCLEOTIDE SEQUENCE</scope>
</reference>
<dbReference type="HOGENOM" id="CLU_017627_0_1_1"/>
<dbReference type="InterPro" id="IPR003780">
    <property type="entry name" value="COX15/CtaA_fam"/>
</dbReference>
<feature type="transmembrane region" description="Helical" evidence="12">
    <location>
        <begin position="348"/>
        <end position="365"/>
    </location>
</feature>
<keyword evidence="9 12" id="KW-0472">Membrane</keyword>
<organism evidence="13">
    <name type="scientific">Albugo laibachii Nc14</name>
    <dbReference type="NCBI Taxonomy" id="890382"/>
    <lineage>
        <taxon>Eukaryota</taxon>
        <taxon>Sar</taxon>
        <taxon>Stramenopiles</taxon>
        <taxon>Oomycota</taxon>
        <taxon>Peronosporomycetes</taxon>
        <taxon>Albuginales</taxon>
        <taxon>Albuginaceae</taxon>
        <taxon>Albugo</taxon>
    </lineage>
</organism>
<comment type="subcellular location">
    <subcellularLocation>
        <location evidence="2">Membrane</location>
        <topology evidence="2">Multi-pass membrane protein</topology>
    </subcellularLocation>
</comment>
<evidence type="ECO:0000256" key="11">
    <source>
        <dbReference type="ARBA" id="ARBA00048044"/>
    </source>
</evidence>
<dbReference type="GO" id="GO:0046872">
    <property type="term" value="F:metal ion binding"/>
    <property type="evidence" value="ECO:0007669"/>
    <property type="project" value="UniProtKB-KW"/>
</dbReference>
<dbReference type="GO" id="GO:0120547">
    <property type="term" value="F:heme A synthase activity"/>
    <property type="evidence" value="ECO:0007669"/>
    <property type="project" value="UniProtKB-EC"/>
</dbReference>
<protein>
    <submittedName>
        <fullName evidence="13">Cytochrome oxidase assembly protein putative</fullName>
    </submittedName>
</protein>
<evidence type="ECO:0000256" key="9">
    <source>
        <dbReference type="ARBA" id="ARBA00023136"/>
    </source>
</evidence>
<feature type="transmembrane region" description="Helical" evidence="12">
    <location>
        <begin position="20"/>
        <end position="42"/>
    </location>
</feature>
<evidence type="ECO:0000256" key="6">
    <source>
        <dbReference type="ARBA" id="ARBA00023002"/>
    </source>
</evidence>
<dbReference type="EMBL" id="FR824051">
    <property type="protein sequence ID" value="CCA14856.1"/>
    <property type="molecule type" value="Genomic_DNA"/>
</dbReference>
<dbReference type="GO" id="GO:0006784">
    <property type="term" value="P:heme A biosynthetic process"/>
    <property type="evidence" value="ECO:0007669"/>
    <property type="project" value="InterPro"/>
</dbReference>
<dbReference type="PANTHER" id="PTHR23289">
    <property type="entry name" value="CYTOCHROME C OXIDASE ASSEMBLY PROTEIN COX15"/>
    <property type="match status" value="1"/>
</dbReference>
<evidence type="ECO:0000256" key="5">
    <source>
        <dbReference type="ARBA" id="ARBA00022989"/>
    </source>
</evidence>
<comment type="catalytic activity">
    <reaction evidence="11">
        <text>Fe(II)-heme o + 2 A + H2O = Fe(II)-heme a + 2 AH2</text>
        <dbReference type="Rhea" id="RHEA:63388"/>
        <dbReference type="ChEBI" id="CHEBI:13193"/>
        <dbReference type="ChEBI" id="CHEBI:15377"/>
        <dbReference type="ChEBI" id="CHEBI:17499"/>
        <dbReference type="ChEBI" id="CHEBI:60530"/>
        <dbReference type="ChEBI" id="CHEBI:61715"/>
        <dbReference type="EC" id="1.17.99.9"/>
    </reaction>
    <physiologicalReaction direction="left-to-right" evidence="11">
        <dbReference type="Rhea" id="RHEA:63389"/>
    </physiologicalReaction>
</comment>
<name>F0W1C8_9STRA</name>
<comment type="pathway">
    <text evidence="10">Porphyrin-containing compound metabolism; heme A biosynthesis; heme A from heme O: step 1/1.</text>
</comment>
<feature type="transmembrane region" description="Helical" evidence="12">
    <location>
        <begin position="101"/>
        <end position="119"/>
    </location>
</feature>
<feature type="transmembrane region" description="Helical" evidence="12">
    <location>
        <begin position="322"/>
        <end position="342"/>
    </location>
</feature>
<keyword evidence="7" id="KW-0408">Iron</keyword>
<gene>
    <name evidence="13" type="primary">AlNc14C6G897</name>
    <name evidence="13" type="ORF">ALNC14_009990</name>
</gene>
<keyword evidence="3 12" id="KW-0812">Transmembrane</keyword>
<dbReference type="Pfam" id="PF02628">
    <property type="entry name" value="COX15-CtaA"/>
    <property type="match status" value="1"/>
</dbReference>
<keyword evidence="4" id="KW-0479">Metal-binding</keyword>
<evidence type="ECO:0000256" key="1">
    <source>
        <dbReference type="ARBA" id="ARBA00001970"/>
    </source>
</evidence>
<evidence type="ECO:0000256" key="4">
    <source>
        <dbReference type="ARBA" id="ARBA00022723"/>
    </source>
</evidence>
<evidence type="ECO:0000256" key="3">
    <source>
        <dbReference type="ARBA" id="ARBA00022692"/>
    </source>
</evidence>
<keyword evidence="6" id="KW-0560">Oxidoreductase</keyword>
<dbReference type="PANTHER" id="PTHR23289:SF2">
    <property type="entry name" value="CYTOCHROME C OXIDASE ASSEMBLY PROTEIN COX15 HOMOLOG"/>
    <property type="match status" value="1"/>
</dbReference>
<evidence type="ECO:0000256" key="7">
    <source>
        <dbReference type="ARBA" id="ARBA00023004"/>
    </source>
</evidence>
<feature type="transmembrane region" description="Helical" evidence="12">
    <location>
        <begin position="125"/>
        <end position="144"/>
    </location>
</feature>
<keyword evidence="8" id="KW-0350">Heme biosynthesis</keyword>
<evidence type="ECO:0000313" key="13">
    <source>
        <dbReference type="EMBL" id="CCA14856.1"/>
    </source>
</evidence>
<sequence>MTSKVMSDVRSSVESHQLEWWLYGSAATLAVSLTLAATAPFTRAGASMLYYKPRSIFRPKSDSQWQEEFNLYRDFSENNLNRTLAMEDFKRMYDGEYLHRVMGQLSTAVFVGPLAYLYAKGKIPSHLHGQVALIVSIGVAQWFLGRSNVKKSIEEEHGRRHERPTGRVPPFGLTEHTLFTMAKLGLVLWSALNVTFPMSQAVMFRESLSSSALKEIAPLRKYVLGATGLFAATASIGTMVAAIDAGKYYNTFPKMGKKWIPDEIFDLQPTIRNFFENPALVQLKHRILAVSSLVAYTAVYAKARKPSCWSQLPPETRMAFTAMIAVVGGQGVLGVTMLVNAVPTSLALVHQSGAALIFASSLWAIHSLRFARPMQLALRGNALKNMF</sequence>
<dbReference type="AlphaFoldDB" id="F0W1C8"/>
<dbReference type="InterPro" id="IPR023754">
    <property type="entry name" value="HemeA_Synthase_type2"/>
</dbReference>
<evidence type="ECO:0000256" key="2">
    <source>
        <dbReference type="ARBA" id="ARBA00004141"/>
    </source>
</evidence>
<evidence type="ECO:0000256" key="10">
    <source>
        <dbReference type="ARBA" id="ARBA00044501"/>
    </source>
</evidence>
<dbReference type="GO" id="GO:0005743">
    <property type="term" value="C:mitochondrial inner membrane"/>
    <property type="evidence" value="ECO:0007669"/>
    <property type="project" value="TreeGrafter"/>
</dbReference>
<evidence type="ECO:0000256" key="12">
    <source>
        <dbReference type="SAM" id="Phobius"/>
    </source>
</evidence>
<comment type="cofactor">
    <cofactor evidence="1">
        <name>heme b</name>
        <dbReference type="ChEBI" id="CHEBI:60344"/>
    </cofactor>
</comment>